<comment type="function">
    <text evidence="21">Peptidoglycan polymerase that is essential for cell division.</text>
</comment>
<evidence type="ECO:0000256" key="10">
    <source>
        <dbReference type="ARBA" id="ARBA00022989"/>
    </source>
</evidence>
<feature type="transmembrane region" description="Helical" evidence="22">
    <location>
        <begin position="136"/>
        <end position="153"/>
    </location>
</feature>
<evidence type="ECO:0000256" key="16">
    <source>
        <dbReference type="ARBA" id="ARBA00038053"/>
    </source>
</evidence>
<comment type="subcellular location">
    <subcellularLocation>
        <location evidence="1">Cell membrane</location>
        <topology evidence="1">Multi-pass membrane protein</topology>
    </subcellularLocation>
</comment>
<keyword evidence="6" id="KW-0808">Transferase</keyword>
<evidence type="ECO:0000313" key="24">
    <source>
        <dbReference type="Proteomes" id="UP000231693"/>
    </source>
</evidence>
<dbReference type="GO" id="GO:0008955">
    <property type="term" value="F:peptidoglycan glycosyltransferase activity"/>
    <property type="evidence" value="ECO:0007669"/>
    <property type="project" value="UniProtKB-EC"/>
</dbReference>
<dbReference type="GO" id="GO:0005886">
    <property type="term" value="C:plasma membrane"/>
    <property type="evidence" value="ECO:0007669"/>
    <property type="project" value="UniProtKB-SubCell"/>
</dbReference>
<proteinExistence type="inferred from homology"/>
<evidence type="ECO:0000256" key="14">
    <source>
        <dbReference type="ARBA" id="ARBA00032370"/>
    </source>
</evidence>
<feature type="transmembrane region" description="Helical" evidence="22">
    <location>
        <begin position="96"/>
        <end position="116"/>
    </location>
</feature>
<keyword evidence="5" id="KW-0328">Glycosyltransferase</keyword>
<keyword evidence="10 22" id="KW-1133">Transmembrane helix</keyword>
<evidence type="ECO:0000256" key="22">
    <source>
        <dbReference type="SAM" id="Phobius"/>
    </source>
</evidence>
<dbReference type="GO" id="GO:0051301">
    <property type="term" value="P:cell division"/>
    <property type="evidence" value="ECO:0007669"/>
    <property type="project" value="UniProtKB-KW"/>
</dbReference>
<dbReference type="PROSITE" id="PS00428">
    <property type="entry name" value="FTSW_RODA_SPOVE"/>
    <property type="match status" value="1"/>
</dbReference>
<feature type="transmembrane region" description="Helical" evidence="22">
    <location>
        <begin position="165"/>
        <end position="181"/>
    </location>
</feature>
<dbReference type="GO" id="GO:0015648">
    <property type="term" value="F:lipid-linked peptidoglycan transporter activity"/>
    <property type="evidence" value="ECO:0007669"/>
    <property type="project" value="TreeGrafter"/>
</dbReference>
<feature type="transmembrane region" description="Helical" evidence="22">
    <location>
        <begin position="363"/>
        <end position="385"/>
    </location>
</feature>
<keyword evidence="13" id="KW-0961">Cell wall biogenesis/degradation</keyword>
<evidence type="ECO:0000256" key="19">
    <source>
        <dbReference type="ARBA" id="ARBA00044770"/>
    </source>
</evidence>
<dbReference type="PANTHER" id="PTHR30474:SF2">
    <property type="entry name" value="PEPTIDOGLYCAN GLYCOSYLTRANSFERASE FTSW-RELATED"/>
    <property type="match status" value="1"/>
</dbReference>
<evidence type="ECO:0000256" key="7">
    <source>
        <dbReference type="ARBA" id="ARBA00022692"/>
    </source>
</evidence>
<dbReference type="GO" id="GO:0032153">
    <property type="term" value="C:cell division site"/>
    <property type="evidence" value="ECO:0007669"/>
    <property type="project" value="TreeGrafter"/>
</dbReference>
<dbReference type="GO" id="GO:0008360">
    <property type="term" value="P:regulation of cell shape"/>
    <property type="evidence" value="ECO:0007669"/>
    <property type="project" value="UniProtKB-KW"/>
</dbReference>
<keyword evidence="12" id="KW-0131">Cell cycle</keyword>
<dbReference type="InterPro" id="IPR001182">
    <property type="entry name" value="FtsW/RodA"/>
</dbReference>
<comment type="similarity">
    <text evidence="16">Belongs to the SEDS family. FtsW subfamily.</text>
</comment>
<dbReference type="InterPro" id="IPR018365">
    <property type="entry name" value="Cell_cycle_FtsW-rel_CS"/>
</dbReference>
<feature type="transmembrane region" description="Helical" evidence="22">
    <location>
        <begin position="30"/>
        <end position="51"/>
    </location>
</feature>
<evidence type="ECO:0000256" key="4">
    <source>
        <dbReference type="ARBA" id="ARBA00022618"/>
    </source>
</evidence>
<evidence type="ECO:0000256" key="17">
    <source>
        <dbReference type="ARBA" id="ARBA00041185"/>
    </source>
</evidence>
<keyword evidence="11 22" id="KW-0472">Membrane</keyword>
<gene>
    <name evidence="23" type="ORF">CLV28_2892</name>
</gene>
<evidence type="ECO:0000256" key="18">
    <source>
        <dbReference type="ARBA" id="ARBA00041418"/>
    </source>
</evidence>
<keyword evidence="9" id="KW-0573">Peptidoglycan synthesis</keyword>
<dbReference type="GO" id="GO:0009252">
    <property type="term" value="P:peptidoglycan biosynthetic process"/>
    <property type="evidence" value="ECO:0007669"/>
    <property type="project" value="UniProtKB-KW"/>
</dbReference>
<dbReference type="AlphaFoldDB" id="A0A2M9CCH7"/>
<dbReference type="EMBL" id="PGFE01000006">
    <property type="protein sequence ID" value="PJJ69082.1"/>
    <property type="molecule type" value="Genomic_DNA"/>
</dbReference>
<dbReference type="EC" id="2.4.99.28" evidence="19"/>
<evidence type="ECO:0000256" key="1">
    <source>
        <dbReference type="ARBA" id="ARBA00004651"/>
    </source>
</evidence>
<feature type="transmembrane region" description="Helical" evidence="22">
    <location>
        <begin position="71"/>
        <end position="89"/>
    </location>
</feature>
<dbReference type="Proteomes" id="UP000231693">
    <property type="component" value="Unassembled WGS sequence"/>
</dbReference>
<evidence type="ECO:0000313" key="23">
    <source>
        <dbReference type="EMBL" id="PJJ69082.1"/>
    </source>
</evidence>
<name>A0A2M9CCH7_9CELL</name>
<evidence type="ECO:0000256" key="13">
    <source>
        <dbReference type="ARBA" id="ARBA00023316"/>
    </source>
</evidence>
<feature type="transmembrane region" description="Helical" evidence="22">
    <location>
        <begin position="187"/>
        <end position="203"/>
    </location>
</feature>
<dbReference type="NCBIfam" id="TIGR02614">
    <property type="entry name" value="ftsW"/>
    <property type="match status" value="1"/>
</dbReference>
<keyword evidence="7 22" id="KW-0812">Transmembrane</keyword>
<evidence type="ECO:0000256" key="3">
    <source>
        <dbReference type="ARBA" id="ARBA00022475"/>
    </source>
</evidence>
<evidence type="ECO:0000256" key="5">
    <source>
        <dbReference type="ARBA" id="ARBA00022676"/>
    </source>
</evidence>
<evidence type="ECO:0000256" key="2">
    <source>
        <dbReference type="ARBA" id="ARBA00004752"/>
    </source>
</evidence>
<dbReference type="PANTHER" id="PTHR30474">
    <property type="entry name" value="CELL CYCLE PROTEIN"/>
    <property type="match status" value="1"/>
</dbReference>
<evidence type="ECO:0000256" key="21">
    <source>
        <dbReference type="ARBA" id="ARBA00049966"/>
    </source>
</evidence>
<feature type="transmembrane region" description="Helical" evidence="22">
    <location>
        <begin position="210"/>
        <end position="229"/>
    </location>
</feature>
<evidence type="ECO:0000256" key="11">
    <source>
        <dbReference type="ARBA" id="ARBA00023136"/>
    </source>
</evidence>
<accession>A0A2M9CCH7</accession>
<keyword evidence="8" id="KW-0133">Cell shape</keyword>
<evidence type="ECO:0000256" key="8">
    <source>
        <dbReference type="ARBA" id="ARBA00022960"/>
    </source>
</evidence>
<dbReference type="InterPro" id="IPR013437">
    <property type="entry name" value="FtsW"/>
</dbReference>
<keyword evidence="4 23" id="KW-0132">Cell division</keyword>
<comment type="catalytic activity">
    <reaction evidence="20">
        <text>[GlcNAc-(1-&gt;4)-Mur2Ac(oyl-L-Ala-gamma-D-Glu-L-Lys-D-Ala-D-Ala)](n)-di-trans,octa-cis-undecaprenyl diphosphate + beta-D-GlcNAc-(1-&gt;4)-Mur2Ac(oyl-L-Ala-gamma-D-Glu-L-Lys-D-Ala-D-Ala)-di-trans,octa-cis-undecaprenyl diphosphate = [GlcNAc-(1-&gt;4)-Mur2Ac(oyl-L-Ala-gamma-D-Glu-L-Lys-D-Ala-D-Ala)](n+1)-di-trans,octa-cis-undecaprenyl diphosphate + di-trans,octa-cis-undecaprenyl diphosphate + H(+)</text>
        <dbReference type="Rhea" id="RHEA:23708"/>
        <dbReference type="Rhea" id="RHEA-COMP:9602"/>
        <dbReference type="Rhea" id="RHEA-COMP:9603"/>
        <dbReference type="ChEBI" id="CHEBI:15378"/>
        <dbReference type="ChEBI" id="CHEBI:58405"/>
        <dbReference type="ChEBI" id="CHEBI:60033"/>
        <dbReference type="ChEBI" id="CHEBI:78435"/>
        <dbReference type="EC" id="2.4.99.28"/>
    </reaction>
</comment>
<sequence>MAQVTEARGSRAPARRRGWLGDWNSAVTSYYLLVGATTILVILGLVMVLSASSVDSIHDSGNAYKKFLPQLVYAIAGLVVVIVASRLPVSFYRRAAWPVFVGSLLLACLVFLPGFGLDAEGGNRAWIKLGPVRGQPSEFVKLGLALWLGLVLGRKQRLLGQLRHVLVPGVIGVGLAVGLVLAGKDLGTALVLLLIVAGAYWVAGTDWRIFAVAGAGAVAVVAVAVLGQASGDRVGRIRDTYGPCVDTLNDCYQSLHGMYGLATGGWTGVGLGASREKWRYLPAADNDYIFSVTGEELGLLGTLVVLGLYTVLGVAMLRIVRNHLDPFVQIATAGIACWIVGQAFINIGVVIGLLPVIGVPLPLMSSGGSALVAAMAALGVVISFARSEPGAAEALAARPSVARRSFSVMSGAVRRVPLRRSRRSRA</sequence>
<dbReference type="GO" id="GO:0071555">
    <property type="term" value="P:cell wall organization"/>
    <property type="evidence" value="ECO:0007669"/>
    <property type="project" value="UniProtKB-KW"/>
</dbReference>
<evidence type="ECO:0000256" key="6">
    <source>
        <dbReference type="ARBA" id="ARBA00022679"/>
    </source>
</evidence>
<evidence type="ECO:0000256" key="15">
    <source>
        <dbReference type="ARBA" id="ARBA00033270"/>
    </source>
</evidence>
<keyword evidence="24" id="KW-1185">Reference proteome</keyword>
<organism evidence="23 24">
    <name type="scientific">Sediminihabitans luteus</name>
    <dbReference type="NCBI Taxonomy" id="1138585"/>
    <lineage>
        <taxon>Bacteria</taxon>
        <taxon>Bacillati</taxon>
        <taxon>Actinomycetota</taxon>
        <taxon>Actinomycetes</taxon>
        <taxon>Micrococcales</taxon>
        <taxon>Cellulomonadaceae</taxon>
        <taxon>Sediminihabitans</taxon>
    </lineage>
</organism>
<comment type="caution">
    <text evidence="23">The sequence shown here is derived from an EMBL/GenBank/DDBJ whole genome shotgun (WGS) entry which is preliminary data.</text>
</comment>
<feature type="transmembrane region" description="Helical" evidence="22">
    <location>
        <begin position="297"/>
        <end position="320"/>
    </location>
</feature>
<reference evidence="23 24" key="1">
    <citation type="submission" date="2017-11" db="EMBL/GenBank/DDBJ databases">
        <title>Genomic Encyclopedia of Archaeal and Bacterial Type Strains, Phase II (KMG-II): From Individual Species to Whole Genera.</title>
        <authorList>
            <person name="Goeker M."/>
        </authorList>
    </citation>
    <scope>NUCLEOTIDE SEQUENCE [LARGE SCALE GENOMIC DNA]</scope>
    <source>
        <strain evidence="23 24">DSM 25478</strain>
    </source>
</reference>
<protein>
    <recommendedName>
        <fullName evidence="17">Probable peptidoglycan glycosyltransferase FtsW</fullName>
        <ecNumber evidence="19">2.4.99.28</ecNumber>
    </recommendedName>
    <alternativeName>
        <fullName evidence="18">Cell division protein FtsW</fullName>
    </alternativeName>
    <alternativeName>
        <fullName evidence="15">Cell wall polymerase</fullName>
    </alternativeName>
    <alternativeName>
        <fullName evidence="14">Peptidoglycan polymerase</fullName>
    </alternativeName>
</protein>
<evidence type="ECO:0000256" key="20">
    <source>
        <dbReference type="ARBA" id="ARBA00049902"/>
    </source>
</evidence>
<dbReference type="RefSeq" id="WP_239073253.1">
    <property type="nucleotide sequence ID" value="NZ_BOOX01000008.1"/>
</dbReference>
<feature type="transmembrane region" description="Helical" evidence="22">
    <location>
        <begin position="332"/>
        <end position="357"/>
    </location>
</feature>
<comment type="pathway">
    <text evidence="2">Cell wall biogenesis; peptidoglycan biosynthesis.</text>
</comment>
<evidence type="ECO:0000256" key="9">
    <source>
        <dbReference type="ARBA" id="ARBA00022984"/>
    </source>
</evidence>
<evidence type="ECO:0000256" key="12">
    <source>
        <dbReference type="ARBA" id="ARBA00023306"/>
    </source>
</evidence>
<dbReference type="Pfam" id="PF01098">
    <property type="entry name" value="FTSW_RODA_SPOVE"/>
    <property type="match status" value="1"/>
</dbReference>
<keyword evidence="3" id="KW-1003">Cell membrane</keyword>